<dbReference type="AlphaFoldDB" id="A0A6B3QZL6"/>
<comment type="caution">
    <text evidence="3">The sequence shown here is derived from an EMBL/GenBank/DDBJ whole genome shotgun (WGS) entry which is preliminary data.</text>
</comment>
<dbReference type="Pfam" id="PF12802">
    <property type="entry name" value="MarR_2"/>
    <property type="match status" value="1"/>
</dbReference>
<feature type="region of interest" description="Disordered" evidence="1">
    <location>
        <begin position="1"/>
        <end position="29"/>
    </location>
</feature>
<dbReference type="InterPro" id="IPR036388">
    <property type="entry name" value="WH-like_DNA-bd_sf"/>
</dbReference>
<dbReference type="InterPro" id="IPR000835">
    <property type="entry name" value="HTH_MarR-typ"/>
</dbReference>
<feature type="compositionally biased region" description="Low complexity" evidence="1">
    <location>
        <begin position="12"/>
        <end position="25"/>
    </location>
</feature>
<dbReference type="InterPro" id="IPR039422">
    <property type="entry name" value="MarR/SlyA-like"/>
</dbReference>
<accession>A0A6B3QZL6</accession>
<dbReference type="SUPFAM" id="SSF46785">
    <property type="entry name" value="Winged helix' DNA-binding domain"/>
    <property type="match status" value="1"/>
</dbReference>
<dbReference type="PANTHER" id="PTHR33164">
    <property type="entry name" value="TRANSCRIPTIONAL REGULATOR, MARR FAMILY"/>
    <property type="match status" value="1"/>
</dbReference>
<organism evidence="3">
    <name type="scientific">Streptomyces tendae</name>
    <dbReference type="NCBI Taxonomy" id="1932"/>
    <lineage>
        <taxon>Bacteria</taxon>
        <taxon>Bacillati</taxon>
        <taxon>Actinomycetota</taxon>
        <taxon>Actinomycetes</taxon>
        <taxon>Kitasatosporales</taxon>
        <taxon>Streptomycetaceae</taxon>
        <taxon>Streptomyces</taxon>
    </lineage>
</organism>
<sequence length="196" mass="21982">MNDPCVSPNPSPSAEEPAPRSAVEPIQDRGDSVDAMLRQWAEHRPGVDVSSSEVVARLLRAARLAEELFEARLRRQPGRTITNVGDFDLLQTLRRAAPGHALTPGQLMRHLVVSSAGLSGRLNRLERDGWIVRTASPDDRRRSLVRLTVHGREEFDRRLEDHLAVERELLSVLDARERAVVVDALRKLLFLLEAPE</sequence>
<dbReference type="GO" id="GO:0006950">
    <property type="term" value="P:response to stress"/>
    <property type="evidence" value="ECO:0007669"/>
    <property type="project" value="TreeGrafter"/>
</dbReference>
<evidence type="ECO:0000259" key="2">
    <source>
        <dbReference type="PROSITE" id="PS50995"/>
    </source>
</evidence>
<gene>
    <name evidence="3" type="ORF">GUR47_37345</name>
</gene>
<dbReference type="PROSITE" id="PS50995">
    <property type="entry name" value="HTH_MARR_2"/>
    <property type="match status" value="1"/>
</dbReference>
<dbReference type="PRINTS" id="PR00598">
    <property type="entry name" value="HTHMARR"/>
</dbReference>
<dbReference type="EMBL" id="JAAIFS010000013">
    <property type="protein sequence ID" value="NEV92297.1"/>
    <property type="molecule type" value="Genomic_DNA"/>
</dbReference>
<name>A0A6B3QZL6_STRTE</name>
<evidence type="ECO:0000313" key="3">
    <source>
        <dbReference type="EMBL" id="NEV92297.1"/>
    </source>
</evidence>
<dbReference type="GO" id="GO:0003700">
    <property type="term" value="F:DNA-binding transcription factor activity"/>
    <property type="evidence" value="ECO:0007669"/>
    <property type="project" value="InterPro"/>
</dbReference>
<proteinExistence type="predicted"/>
<evidence type="ECO:0000256" key="1">
    <source>
        <dbReference type="SAM" id="MobiDB-lite"/>
    </source>
</evidence>
<feature type="domain" description="HTH marR-type" evidence="2">
    <location>
        <begin position="51"/>
        <end position="190"/>
    </location>
</feature>
<dbReference type="InterPro" id="IPR036390">
    <property type="entry name" value="WH_DNA-bd_sf"/>
</dbReference>
<reference evidence="3" key="1">
    <citation type="journal article" date="2020" name="Microorganisms">
        <title>Isolation, Genomic and Metabolomic Characterization of Streptomyces tendae VITAKN with Quorum Sensing Inhibitory Activity from Southern India.</title>
        <authorList>
            <person name="Ishaque N.M."/>
            <person name="Burgsdorf I."/>
            <person name="Limlingan Malit J.J."/>
            <person name="Saha S."/>
            <person name="Teta R."/>
            <person name="Ewe D."/>
            <person name="Kannabiran K."/>
            <person name="Hrouzek P."/>
            <person name="Steindler L."/>
            <person name="Costantino V."/>
            <person name="Saurav K."/>
        </authorList>
    </citation>
    <scope>NUCLEOTIDE SEQUENCE</scope>
    <source>
        <strain evidence="3">VITAKN</strain>
    </source>
</reference>
<dbReference type="PANTHER" id="PTHR33164:SF104">
    <property type="entry name" value="TRANSCRIPTIONAL REGULATORY PROTEIN"/>
    <property type="match status" value="1"/>
</dbReference>
<protein>
    <submittedName>
        <fullName evidence="3">MarR family transcriptional regulator</fullName>
    </submittedName>
</protein>
<dbReference type="Gene3D" id="1.10.10.10">
    <property type="entry name" value="Winged helix-like DNA-binding domain superfamily/Winged helix DNA-binding domain"/>
    <property type="match status" value="1"/>
</dbReference>
<dbReference type="SMART" id="SM00347">
    <property type="entry name" value="HTH_MARR"/>
    <property type="match status" value="1"/>
</dbReference>